<keyword evidence="2" id="KW-1185">Reference proteome</keyword>
<organism evidence="1 2">
    <name type="scientific">Ramalina farinacea</name>
    <dbReference type="NCBI Taxonomy" id="258253"/>
    <lineage>
        <taxon>Eukaryota</taxon>
        <taxon>Fungi</taxon>
        <taxon>Dikarya</taxon>
        <taxon>Ascomycota</taxon>
        <taxon>Pezizomycotina</taxon>
        <taxon>Lecanoromycetes</taxon>
        <taxon>OSLEUM clade</taxon>
        <taxon>Lecanoromycetidae</taxon>
        <taxon>Lecanorales</taxon>
        <taxon>Lecanorineae</taxon>
        <taxon>Ramalinaceae</taxon>
        <taxon>Ramalina</taxon>
    </lineage>
</organism>
<gene>
    <name evidence="1" type="ORF">OHK93_007847</name>
</gene>
<name>A0AA43QMG8_9LECA</name>
<dbReference type="Proteomes" id="UP001161017">
    <property type="component" value="Unassembled WGS sequence"/>
</dbReference>
<sequence length="273" mass="28959">MTGYEESLNHTRHGARDREHFYIETVISAYEGGKKVADLDLLKVANEMVTQESQFPTVADHAALRNPLLRFPPGICNHDDGQRCDASIFGPLTSLDNWFEVLDRPANSAIMRAQGNSLARLALAALCVEKKIELIVFPERQVCWACARETLEIDREDPEDPIVKPHNPSLAPNLPDSSPIDIVTPALVVPLGETVASTAIAQLLAPAGSVAVSNSDGKVNVGVDVGGGVNVGVGSDMGVEVKMGVGVDTCVGVKKVVSVNMGIVVDTGVAVVM</sequence>
<comment type="caution">
    <text evidence="1">The sequence shown here is derived from an EMBL/GenBank/DDBJ whole genome shotgun (WGS) entry which is preliminary data.</text>
</comment>
<evidence type="ECO:0000313" key="2">
    <source>
        <dbReference type="Proteomes" id="UP001161017"/>
    </source>
</evidence>
<proteinExistence type="predicted"/>
<protein>
    <submittedName>
        <fullName evidence="1">Uncharacterized protein</fullName>
    </submittedName>
</protein>
<reference evidence="1" key="1">
    <citation type="journal article" date="2023" name="Genome Biol. Evol.">
        <title>First Whole Genome Sequence and Flow Cytometry Genome Size Data for the Lichen-Forming Fungus Ramalina farinacea (Ascomycota).</title>
        <authorList>
            <person name="Llewellyn T."/>
            <person name="Mian S."/>
            <person name="Hill R."/>
            <person name="Leitch I.J."/>
            <person name="Gaya E."/>
        </authorList>
    </citation>
    <scope>NUCLEOTIDE SEQUENCE</scope>
    <source>
        <strain evidence="1">LIQ254RAFAR</strain>
    </source>
</reference>
<dbReference type="AlphaFoldDB" id="A0AA43QMG8"/>
<accession>A0AA43QMG8</accession>
<evidence type="ECO:0000313" key="1">
    <source>
        <dbReference type="EMBL" id="MDI1488572.1"/>
    </source>
</evidence>
<dbReference type="EMBL" id="JAPUFD010000007">
    <property type="protein sequence ID" value="MDI1488572.1"/>
    <property type="molecule type" value="Genomic_DNA"/>
</dbReference>